<feature type="domain" description="ATPase AAA-type core" evidence="2">
    <location>
        <begin position="957"/>
        <end position="993"/>
    </location>
</feature>
<dbReference type="AlphaFoldDB" id="A0A8D0F1C4"/>
<dbReference type="Ensembl" id="ENSSOCT00000008563.1">
    <property type="protein sequence ID" value="ENSSOCP00000008350.1"/>
    <property type="gene ID" value="ENSSOCG00000006344.1"/>
</dbReference>
<dbReference type="Proteomes" id="UP000694551">
    <property type="component" value="Unplaced"/>
</dbReference>
<dbReference type="InterPro" id="IPR027417">
    <property type="entry name" value="P-loop_NTPase"/>
</dbReference>
<dbReference type="CDD" id="cd00009">
    <property type="entry name" value="AAA"/>
    <property type="match status" value="1"/>
</dbReference>
<feature type="compositionally biased region" description="Basic residues" evidence="1">
    <location>
        <begin position="536"/>
        <end position="560"/>
    </location>
</feature>
<feature type="region of interest" description="Disordered" evidence="1">
    <location>
        <begin position="271"/>
        <end position="306"/>
    </location>
</feature>
<dbReference type="GO" id="GO:0061860">
    <property type="term" value="F:DNA clamp unloader activity"/>
    <property type="evidence" value="ECO:0007669"/>
    <property type="project" value="TreeGrafter"/>
</dbReference>
<feature type="compositionally biased region" description="Polar residues" evidence="1">
    <location>
        <begin position="515"/>
        <end position="534"/>
    </location>
</feature>
<dbReference type="GO" id="GO:0016887">
    <property type="term" value="F:ATP hydrolysis activity"/>
    <property type="evidence" value="ECO:0007669"/>
    <property type="project" value="InterPro"/>
</dbReference>
<feature type="compositionally biased region" description="Basic and acidic residues" evidence="1">
    <location>
        <begin position="681"/>
        <end position="690"/>
    </location>
</feature>
<feature type="region of interest" description="Disordered" evidence="1">
    <location>
        <begin position="352"/>
        <end position="373"/>
    </location>
</feature>
<organism evidence="3 4">
    <name type="scientific">Strix occidentalis caurina</name>
    <name type="common">northern spotted owl</name>
    <dbReference type="NCBI Taxonomy" id="311401"/>
    <lineage>
        <taxon>Eukaryota</taxon>
        <taxon>Metazoa</taxon>
        <taxon>Chordata</taxon>
        <taxon>Craniata</taxon>
        <taxon>Vertebrata</taxon>
        <taxon>Euteleostomi</taxon>
        <taxon>Archelosauria</taxon>
        <taxon>Archosauria</taxon>
        <taxon>Dinosauria</taxon>
        <taxon>Saurischia</taxon>
        <taxon>Theropoda</taxon>
        <taxon>Coelurosauria</taxon>
        <taxon>Aves</taxon>
        <taxon>Neognathae</taxon>
        <taxon>Neoaves</taxon>
        <taxon>Telluraves</taxon>
        <taxon>Strigiformes</taxon>
        <taxon>Strigidae</taxon>
        <taxon>Strix</taxon>
    </lineage>
</organism>
<proteinExistence type="predicted"/>
<dbReference type="PANTHER" id="PTHR23389:SF21">
    <property type="entry name" value="ATPASE FAMILY AAA DOMAIN-CONTAINING PROTEIN 5"/>
    <property type="match status" value="1"/>
</dbReference>
<accession>A0A8D0F1C4</accession>
<feature type="region of interest" description="Disordered" evidence="1">
    <location>
        <begin position="661"/>
        <end position="690"/>
    </location>
</feature>
<feature type="compositionally biased region" description="Basic and acidic residues" evidence="1">
    <location>
        <begin position="288"/>
        <end position="303"/>
    </location>
</feature>
<evidence type="ECO:0000259" key="2">
    <source>
        <dbReference type="Pfam" id="PF00004"/>
    </source>
</evidence>
<reference evidence="3" key="1">
    <citation type="submission" date="2025-08" db="UniProtKB">
        <authorList>
            <consortium name="Ensembl"/>
        </authorList>
    </citation>
    <scope>IDENTIFICATION</scope>
</reference>
<keyword evidence="4" id="KW-1185">Reference proteome</keyword>
<dbReference type="FunFam" id="3.40.50.300:FF:000846">
    <property type="entry name" value="ATPase family AAA domain-containing protein 5"/>
    <property type="match status" value="1"/>
</dbReference>
<name>A0A8D0F1C4_STROC</name>
<dbReference type="Gene3D" id="3.40.50.300">
    <property type="entry name" value="P-loop containing nucleotide triphosphate hydrolases"/>
    <property type="match status" value="1"/>
</dbReference>
<dbReference type="InterPro" id="IPR003959">
    <property type="entry name" value="ATPase_AAA_core"/>
</dbReference>
<dbReference type="GO" id="GO:0003677">
    <property type="term" value="F:DNA binding"/>
    <property type="evidence" value="ECO:0007669"/>
    <property type="project" value="TreeGrafter"/>
</dbReference>
<evidence type="ECO:0000313" key="4">
    <source>
        <dbReference type="Proteomes" id="UP000694551"/>
    </source>
</evidence>
<dbReference type="PANTHER" id="PTHR23389">
    <property type="entry name" value="CHROMOSOME TRANSMISSION FIDELITY FACTOR 18"/>
    <property type="match status" value="1"/>
</dbReference>
<feature type="compositionally biased region" description="Polar residues" evidence="1">
    <location>
        <begin position="573"/>
        <end position="585"/>
    </location>
</feature>
<feature type="region of interest" description="Disordered" evidence="1">
    <location>
        <begin position="418"/>
        <end position="585"/>
    </location>
</feature>
<feature type="compositionally biased region" description="Basic residues" evidence="1">
    <location>
        <begin position="476"/>
        <end position="493"/>
    </location>
</feature>
<evidence type="ECO:0000313" key="3">
    <source>
        <dbReference type="Ensembl" id="ENSSOCP00000008350.1"/>
    </source>
</evidence>
<reference evidence="3" key="2">
    <citation type="submission" date="2025-09" db="UniProtKB">
        <authorList>
            <consortium name="Ensembl"/>
        </authorList>
    </citation>
    <scope>IDENTIFICATION</scope>
</reference>
<dbReference type="GO" id="GO:0005634">
    <property type="term" value="C:nucleus"/>
    <property type="evidence" value="ECO:0007669"/>
    <property type="project" value="TreeGrafter"/>
</dbReference>
<dbReference type="GO" id="GO:0005524">
    <property type="term" value="F:ATP binding"/>
    <property type="evidence" value="ECO:0007669"/>
    <property type="project" value="InterPro"/>
</dbReference>
<dbReference type="Pfam" id="PF00004">
    <property type="entry name" value="AAA"/>
    <property type="match status" value="1"/>
</dbReference>
<sequence length="1058" mass="119308">HLPLAQVPCKKRREEDTSVKTITRYFSPLAKPVDKVLSLPKPNNILDYFKKTSVTEKATLPVVAGKNKTPLDADDKDCRSPFKPRLKRKRKGRRVNLNNKLRQMKESMNEHEIEISSDDSRETTGLKQDSNDFIATCTLVDQKCARGLAKDNVQRENFSNAVIYEKNTKKGGCEINGTKNRIRKSRKRKRKVNMDLSESFSSENQLNEKCKKETEDKKTMVSPTRAECDATVSDSSFEAHTDGKTSQVNNSIITVSFEDFLRSQEENYVSHVEEDAKSAMDNSATANEMDKSDSIGDPEKCEESQQLPLRTVTVLAQVHSIPPRLAPFHKKQKGSRKIASIFLKQKECVQEKESSPPLLDSEQAEQVTQKRKSNVVIEEEELELAVLETAGSDSLKPKCTLEERHQFMKAFRQPTSDVIKSGVKKAPGKQKQTFGKSSKEKGGPEDDIASNKGLESGVPEDHVDKYAPSNPENNRTKTKRPKKFQKKGNRRRKASETKETNVSNTSNYNEDEDSGTNVLTKENTLDVSIASSPKVSKLRRSLRQKKIKPSKNVTPKKPRIRNTFSEDELSDCPLQTSTPKASKQSLKKNNVYKAEVITVPFDGNSPIRMRFTRISATTKSNKTETMKNEEFNSKNIKISSTSKNISKAKQLIEKAKAIRHNRSKVNEDLPTPVRRSSRQRALVEKKKSQENEVRKLGYAPSFLGRNAQSSAGEPIVVFDESSQDASENSQDDDQFRAKREFLMSGLPESLKRQIAKKAAAMEAYSLASSCFKTVVHVQQKDDCYPMWKLKSPSCPLLAKLRELSTEVTNVTKITLSLGEFSTVNSKLTGNCSAPVVSTLKRGLVLQEKSFHCDAKILSSLNIVLGQLFCMKNYLKLAIFSVGVEKEDMLWTEKYQPQDSSELVGNKKEIERLHSWLKEWKKRADWEEKRNQKGEKEDKEHQDCHELIMEETSLCNTVLITGPPGVGKTAAVYACAQELGFKIFEVNASCQRSGRQILSQLKEATQSHQVDKKGINAHKPCFFNSCSSAKSPSKFHGYIWGFCLGFLFCFKELNPQNNF</sequence>
<protein>
    <recommendedName>
        <fullName evidence="2">ATPase AAA-type core domain-containing protein</fullName>
    </recommendedName>
</protein>
<evidence type="ECO:0000256" key="1">
    <source>
        <dbReference type="SAM" id="MobiDB-lite"/>
    </source>
</evidence>
<dbReference type="SUPFAM" id="SSF52540">
    <property type="entry name" value="P-loop containing nucleoside triphosphate hydrolases"/>
    <property type="match status" value="1"/>
</dbReference>